<keyword evidence="9" id="KW-1185">Reference proteome</keyword>
<feature type="compositionally biased region" description="Polar residues" evidence="7">
    <location>
        <begin position="583"/>
        <end position="603"/>
    </location>
</feature>
<evidence type="ECO:0000313" key="9">
    <source>
        <dbReference type="Proteomes" id="UP001158576"/>
    </source>
</evidence>
<evidence type="ECO:0000256" key="3">
    <source>
        <dbReference type="ARBA" id="ARBA00022729"/>
    </source>
</evidence>
<dbReference type="EMBL" id="OU015569">
    <property type="protein sequence ID" value="CAG5097532.1"/>
    <property type="molecule type" value="Genomic_DNA"/>
</dbReference>
<dbReference type="Gene3D" id="2.20.100.10">
    <property type="entry name" value="Thrombospondin type-1 (TSP1) repeat"/>
    <property type="match status" value="7"/>
</dbReference>
<dbReference type="PANTHER" id="PTHR22906">
    <property type="entry name" value="PROPERDIN"/>
    <property type="match status" value="1"/>
</dbReference>
<keyword evidence="2" id="KW-0964">Secreted</keyword>
<keyword evidence="3" id="KW-0732">Signal</keyword>
<keyword evidence="5" id="KW-1015">Disulfide bond</keyword>
<feature type="compositionally biased region" description="Low complexity" evidence="7">
    <location>
        <begin position="181"/>
        <end position="200"/>
    </location>
</feature>
<feature type="compositionally biased region" description="Low complexity" evidence="7">
    <location>
        <begin position="614"/>
        <end position="630"/>
    </location>
</feature>
<feature type="region of interest" description="Disordered" evidence="7">
    <location>
        <begin position="231"/>
        <end position="317"/>
    </location>
</feature>
<sequence>MTLLMDAMDQYDELMASEDEQLAALQDSYKAFEILHEEQNQQCQTNFTSMHKSCNTCIMEKCQDYYRNNCASLEPDPMEIIEPPCKTRPDSPCEEPERTDQSIGSNIDRFPPRPTPVQPSSGMNIQISVNGESVPSMTQALEMIRTTMTQKVTEPEADCEPGNSFAEFKEVVSPVSRSSSYQVSMSSSGGNGNTGAAMGSLGSLDDMMQNENAKEQMSRFENLWNQRAGAFGQDRSDSSGASRFSYSMSGSSGSGPRTSSSSFRMTSSSGGSFPQAQSLGSSMTGGCSECGGCGQQQQGSSAFRQNPVANSGPCGFQERAEVGHGRDLFGEVRRDLVSLENSGNGKITENGNTFSYSWEGTGGIPENLEEIMNLGLSRLNRQRAHMRSGCNTGRCTRNLREGLARSRRYYPTKTRRAVSQCAIEQAAKEAAERARQEEARRLSELAKQGGYNSACSMLNSQHGEAQTNMMVTQLLTNLKGELSRATEKCMSSGNCHNTRVNINIVGRTSGGGCNPDDSNSPCNQAQSLYDQTRNKINEWTNTQTNTRIDFSFNGSGQPQPQPTQSPTRRPYYPETDAPYVAPQRTTPGRNAPVQPNTDSSSVPVDNFPSRPNPDDYSYDGSQSYDDSTVDSDYYSSLEENMNQLVENPAEWAIWGSWSSCDINCANGNEKGTQVRRRNCEIDRQVVSNLPVENCNIGDDVQYRECLPVPKPCNTWAHWGFWTECSATCGAGTRERTRSCMYGGECQGPKTQQEACTNLIHPECPTWSDWKIAAECSVTCGQGVRSYFRTCQNGRINEPGCVGPAARQEPCDTGRECALWTQWCEWTGCSATCGRGAQVRERQCVNGEPGEPGCEGRANERKICYAEQIACPEWTPWSEFTACSVSCGEGLRTRVRDCRNGNIGDDGCIGEPEEAVECEASRQCPFWSIWGSFSSCSVTCGEGERTRTRECVHGREGEIGCEGTSVVVSMCYGARRECEYWSEWSEYGQCSVTCDRGTQQRTRECINGRPGDVGCPGSAFEAIPCEEEACIRYVDYPDANPEPVECDENPDYGDQDNQEPLERIEIEHREDEPFVMPAPPPTKEPTPAQDITCGGILERDSQQCSSLFQESCAACDSSLSSVCSEYYSLKVKLEELHHEMKQCEARKKFYAERKAELNIQYMELQQNVNENHQWALNMAVSLLPADATSPAEYPPCDIKSATVQPEPSQFGFTISVVAKMNVTPYSEIRIDMDFNQPFSNCCSSRQTMARTRRSLGNRLILKLRQISERNTPMSYP</sequence>
<accession>A0ABN7SFY3</accession>
<evidence type="ECO:0000256" key="4">
    <source>
        <dbReference type="ARBA" id="ARBA00022737"/>
    </source>
</evidence>
<feature type="region of interest" description="Disordered" evidence="7">
    <location>
        <begin position="181"/>
        <end position="203"/>
    </location>
</feature>
<comment type="subcellular location">
    <subcellularLocation>
        <location evidence="1">Secreted</location>
    </subcellularLocation>
</comment>
<organism evidence="8 9">
    <name type="scientific">Oikopleura dioica</name>
    <name type="common">Tunicate</name>
    <dbReference type="NCBI Taxonomy" id="34765"/>
    <lineage>
        <taxon>Eukaryota</taxon>
        <taxon>Metazoa</taxon>
        <taxon>Chordata</taxon>
        <taxon>Tunicata</taxon>
        <taxon>Appendicularia</taxon>
        <taxon>Copelata</taxon>
        <taxon>Oikopleuridae</taxon>
        <taxon>Oikopleura</taxon>
    </lineage>
</organism>
<dbReference type="InterPro" id="IPR000884">
    <property type="entry name" value="TSP1_rpt"/>
</dbReference>
<evidence type="ECO:0000256" key="7">
    <source>
        <dbReference type="SAM" id="MobiDB-lite"/>
    </source>
</evidence>
<feature type="region of interest" description="Disordered" evidence="7">
    <location>
        <begin position="547"/>
        <end position="630"/>
    </location>
</feature>
<keyword evidence="6" id="KW-0175">Coiled coil</keyword>
<evidence type="ECO:0000256" key="1">
    <source>
        <dbReference type="ARBA" id="ARBA00004613"/>
    </source>
</evidence>
<name>A0ABN7SFY3_OIKDI</name>
<feature type="region of interest" description="Disordered" evidence="7">
    <location>
        <begin position="87"/>
        <end position="121"/>
    </location>
</feature>
<evidence type="ECO:0000313" key="8">
    <source>
        <dbReference type="EMBL" id="CAG5097532.1"/>
    </source>
</evidence>
<dbReference type="SUPFAM" id="SSF82895">
    <property type="entry name" value="TSP-1 type 1 repeat"/>
    <property type="match status" value="7"/>
</dbReference>
<feature type="compositionally biased region" description="Low complexity" evidence="7">
    <location>
        <begin position="238"/>
        <end position="273"/>
    </location>
</feature>
<dbReference type="InterPro" id="IPR036383">
    <property type="entry name" value="TSP1_rpt_sf"/>
</dbReference>
<dbReference type="PROSITE" id="PS50092">
    <property type="entry name" value="TSP1"/>
    <property type="match status" value="7"/>
</dbReference>
<reference evidence="8 9" key="1">
    <citation type="submission" date="2021-04" db="EMBL/GenBank/DDBJ databases">
        <authorList>
            <person name="Bliznina A."/>
        </authorList>
    </citation>
    <scope>NUCLEOTIDE SEQUENCE [LARGE SCALE GENOMIC DNA]</scope>
</reference>
<dbReference type="SMART" id="SM00209">
    <property type="entry name" value="TSP1"/>
    <property type="match status" value="7"/>
</dbReference>
<evidence type="ECO:0000256" key="2">
    <source>
        <dbReference type="ARBA" id="ARBA00022525"/>
    </source>
</evidence>
<dbReference type="Pfam" id="PF00090">
    <property type="entry name" value="TSP_1"/>
    <property type="match status" value="7"/>
</dbReference>
<feature type="coiled-coil region" evidence="6">
    <location>
        <begin position="1132"/>
        <end position="1166"/>
    </location>
</feature>
<dbReference type="InterPro" id="IPR052065">
    <property type="entry name" value="Compl_asym_regulator"/>
</dbReference>
<dbReference type="PANTHER" id="PTHR22906:SF43">
    <property type="entry name" value="PROPERDIN"/>
    <property type="match status" value="1"/>
</dbReference>
<protein>
    <submittedName>
        <fullName evidence="8">Oidioi.mRNA.OKI2018_I69.XSR.g15119.t1.cds</fullName>
    </submittedName>
</protein>
<feature type="compositionally biased region" description="Low complexity" evidence="7">
    <location>
        <begin position="554"/>
        <end position="570"/>
    </location>
</feature>
<feature type="coiled-coil region" evidence="6">
    <location>
        <begin position="8"/>
        <end position="42"/>
    </location>
</feature>
<proteinExistence type="predicted"/>
<keyword evidence="4" id="KW-0677">Repeat</keyword>
<dbReference type="Proteomes" id="UP001158576">
    <property type="component" value="Chromosome XSR"/>
</dbReference>
<evidence type="ECO:0000256" key="6">
    <source>
        <dbReference type="SAM" id="Coils"/>
    </source>
</evidence>
<feature type="compositionally biased region" description="Basic and acidic residues" evidence="7">
    <location>
        <begin position="87"/>
        <end position="100"/>
    </location>
</feature>
<gene>
    <name evidence="8" type="ORF">OKIOD_LOCUS6677</name>
</gene>
<evidence type="ECO:0000256" key="5">
    <source>
        <dbReference type="ARBA" id="ARBA00023157"/>
    </source>
</evidence>